<keyword evidence="12" id="KW-1185">Reference proteome</keyword>
<sequence length="506" mass="51716">MSSAPEILTLGAPRLFQGLTRLQRLDLSAHRTHHRTPPRLSLRELAALAEEVDLRGRGGAAFPFARKLTAVAQAAERRGVRPVVLVNATEGEPASAKDKALLARTPHLVLDGAVLAARALGAREIVVGVTDGGVPERSLRSAVQESGTAGSMRVVHLPERFITGEGGALVRGVNGETPIPPGRKVRAAESGVDGLPTLLSNAETFAQLAVLAELGPEGYRTAGTQAEPGTVLLTVTVPGRGRVVVETPAGVPLAEVLRRCGVTAGQGVMVGGYHGAWLTPAKAAAAVVSRESMSEAGAALGAGIIVPLEGGTCPLGEVARVAAYLGAESAGQCGPCRLGLPAIARSFSALAAGNGGTEAMVAVEQASAVVRGRGACHHPDGATRFLLSALDTFSDDVAAHLAQGGCGRPVRGLLPVPGEVPGEEVSEAKSGLRLTVDWSRCAGHGLCGHIVPELVQLDVFGYPMLSDAPVPARHLRDAVHAADMCPALALGLSRAPAPSGRGRTTV</sequence>
<evidence type="ECO:0000256" key="4">
    <source>
        <dbReference type="ARBA" id="ARBA00022485"/>
    </source>
</evidence>
<comment type="cofactor">
    <cofactor evidence="1">
        <name>FMN</name>
        <dbReference type="ChEBI" id="CHEBI:58210"/>
    </cofactor>
</comment>
<dbReference type="InterPro" id="IPR050837">
    <property type="entry name" value="ComplexI_51kDa_subunit"/>
</dbReference>
<comment type="cofactor">
    <cofactor evidence="2">
        <name>[4Fe-4S] cluster</name>
        <dbReference type="ChEBI" id="CHEBI:49883"/>
    </cofactor>
</comment>
<organism evidence="11 12">
    <name type="scientific">Planotetraspora thailandica</name>
    <dbReference type="NCBI Taxonomy" id="487172"/>
    <lineage>
        <taxon>Bacteria</taxon>
        <taxon>Bacillati</taxon>
        <taxon>Actinomycetota</taxon>
        <taxon>Actinomycetes</taxon>
        <taxon>Streptosporangiales</taxon>
        <taxon>Streptosporangiaceae</taxon>
        <taxon>Planotetraspora</taxon>
    </lineage>
</organism>
<dbReference type="SUPFAM" id="SSF142984">
    <property type="entry name" value="Nqo1 middle domain-like"/>
    <property type="match status" value="1"/>
</dbReference>
<reference evidence="11" key="1">
    <citation type="submission" date="2021-01" db="EMBL/GenBank/DDBJ databases">
        <title>Whole genome shotgun sequence of Planotetraspora thailandica NBRC 104271.</title>
        <authorList>
            <person name="Komaki H."/>
            <person name="Tamura T."/>
        </authorList>
    </citation>
    <scope>NUCLEOTIDE SEQUENCE</scope>
    <source>
        <strain evidence="11">NBRC 104271</strain>
    </source>
</reference>
<dbReference type="GO" id="GO:0045333">
    <property type="term" value="P:cellular respiration"/>
    <property type="evidence" value="ECO:0007669"/>
    <property type="project" value="TreeGrafter"/>
</dbReference>
<dbReference type="InterPro" id="IPR019575">
    <property type="entry name" value="Nuop51_4Fe4S-bd"/>
</dbReference>
<dbReference type="Pfam" id="PF13459">
    <property type="entry name" value="Fer4_15"/>
    <property type="match status" value="1"/>
</dbReference>
<dbReference type="GO" id="GO:0003954">
    <property type="term" value="F:NADH dehydrogenase activity"/>
    <property type="evidence" value="ECO:0007669"/>
    <property type="project" value="TreeGrafter"/>
</dbReference>
<keyword evidence="4" id="KW-0004">4Fe-4S</keyword>
<evidence type="ECO:0000313" key="11">
    <source>
        <dbReference type="EMBL" id="GII58676.1"/>
    </source>
</evidence>
<dbReference type="PANTHER" id="PTHR11780">
    <property type="entry name" value="NADH-UBIQUINONE OXIDOREDUCTASE FLAVOPROTEIN 1 NDUFV1"/>
    <property type="match status" value="1"/>
</dbReference>
<comment type="caution">
    <text evidence="11">The sequence shown here is derived from an EMBL/GenBank/DDBJ whole genome shotgun (WGS) entry which is preliminary data.</text>
</comment>
<evidence type="ECO:0000259" key="10">
    <source>
        <dbReference type="SMART" id="SM00928"/>
    </source>
</evidence>
<dbReference type="Proteomes" id="UP000605992">
    <property type="component" value="Unassembled WGS sequence"/>
</dbReference>
<dbReference type="InterPro" id="IPR037207">
    <property type="entry name" value="Nuop51_4Fe4S-bd_sf"/>
</dbReference>
<protein>
    <submittedName>
        <fullName evidence="11">Oxidoreductase</fullName>
    </submittedName>
</protein>
<dbReference type="SUPFAM" id="SSF142019">
    <property type="entry name" value="Nqo1 FMN-binding domain-like"/>
    <property type="match status" value="1"/>
</dbReference>
<dbReference type="InterPro" id="IPR011538">
    <property type="entry name" value="Nuo51_FMN-bd"/>
</dbReference>
<evidence type="ECO:0000256" key="8">
    <source>
        <dbReference type="ARBA" id="ARBA00023004"/>
    </source>
</evidence>
<dbReference type="Gene3D" id="3.30.70.20">
    <property type="match status" value="1"/>
</dbReference>
<dbReference type="EMBL" id="BOOR01000069">
    <property type="protein sequence ID" value="GII58676.1"/>
    <property type="molecule type" value="Genomic_DNA"/>
</dbReference>
<evidence type="ECO:0000313" key="12">
    <source>
        <dbReference type="Proteomes" id="UP000605992"/>
    </source>
</evidence>
<evidence type="ECO:0000256" key="6">
    <source>
        <dbReference type="ARBA" id="ARBA00022643"/>
    </source>
</evidence>
<dbReference type="SUPFAM" id="SSF140490">
    <property type="entry name" value="Nqo1C-terminal domain-like"/>
    <property type="match status" value="1"/>
</dbReference>
<feature type="domain" description="NADH-ubiquinone oxidoreductase 51kDa subunit iron-sulphur binding" evidence="10">
    <location>
        <begin position="315"/>
        <end position="360"/>
    </location>
</feature>
<dbReference type="GO" id="GO:0051539">
    <property type="term" value="F:4 iron, 4 sulfur cluster binding"/>
    <property type="evidence" value="ECO:0007669"/>
    <property type="project" value="UniProtKB-KW"/>
</dbReference>
<dbReference type="InterPro" id="IPR037225">
    <property type="entry name" value="Nuo51_FMN-bd_sf"/>
</dbReference>
<keyword evidence="5" id="KW-0285">Flavoprotein</keyword>
<name>A0A8J3Y0U0_9ACTN</name>
<proteinExistence type="inferred from homology"/>
<dbReference type="Pfam" id="PF10589">
    <property type="entry name" value="NADH_4Fe-4S"/>
    <property type="match status" value="1"/>
</dbReference>
<keyword evidence="6" id="KW-0288">FMN</keyword>
<comment type="similarity">
    <text evidence="3">Belongs to the complex I 51 kDa subunit family.</text>
</comment>
<evidence type="ECO:0000256" key="1">
    <source>
        <dbReference type="ARBA" id="ARBA00001917"/>
    </source>
</evidence>
<keyword evidence="7" id="KW-0479">Metal-binding</keyword>
<dbReference type="Gene3D" id="3.40.50.11540">
    <property type="entry name" value="NADH-ubiquinone oxidoreductase 51kDa subunit"/>
    <property type="match status" value="1"/>
</dbReference>
<gene>
    <name evidence="11" type="ORF">Pth03_70650</name>
</gene>
<dbReference type="Pfam" id="PF01512">
    <property type="entry name" value="Complex1_51K"/>
    <property type="match status" value="1"/>
</dbReference>
<dbReference type="PANTHER" id="PTHR11780:SF10">
    <property type="entry name" value="NADH DEHYDROGENASE [UBIQUINONE] FLAVOPROTEIN 1, MITOCHONDRIAL"/>
    <property type="match status" value="1"/>
</dbReference>
<dbReference type="GO" id="GO:0046872">
    <property type="term" value="F:metal ion binding"/>
    <property type="evidence" value="ECO:0007669"/>
    <property type="project" value="UniProtKB-KW"/>
</dbReference>
<accession>A0A8J3Y0U0</accession>
<keyword evidence="8" id="KW-0408">Iron</keyword>
<dbReference type="SMART" id="SM00928">
    <property type="entry name" value="NADH_4Fe-4S"/>
    <property type="match status" value="1"/>
</dbReference>
<evidence type="ECO:0000256" key="2">
    <source>
        <dbReference type="ARBA" id="ARBA00001966"/>
    </source>
</evidence>
<evidence type="ECO:0000256" key="9">
    <source>
        <dbReference type="ARBA" id="ARBA00023014"/>
    </source>
</evidence>
<evidence type="ECO:0000256" key="3">
    <source>
        <dbReference type="ARBA" id="ARBA00007523"/>
    </source>
</evidence>
<dbReference type="Gene3D" id="3.10.20.600">
    <property type="match status" value="1"/>
</dbReference>
<dbReference type="RefSeq" id="WP_203948764.1">
    <property type="nucleotide sequence ID" value="NZ_BOOR01000069.1"/>
</dbReference>
<evidence type="ECO:0000256" key="7">
    <source>
        <dbReference type="ARBA" id="ARBA00022723"/>
    </source>
</evidence>
<dbReference type="Gene3D" id="1.20.1440.230">
    <property type="entry name" value="NADH-ubiquinone oxidoreductase 51kDa subunit, iron-sulphur binding domain"/>
    <property type="match status" value="1"/>
</dbReference>
<dbReference type="SUPFAM" id="SSF54862">
    <property type="entry name" value="4Fe-4S ferredoxins"/>
    <property type="match status" value="1"/>
</dbReference>
<keyword evidence="9" id="KW-0411">Iron-sulfur</keyword>
<evidence type="ECO:0000256" key="5">
    <source>
        <dbReference type="ARBA" id="ARBA00022630"/>
    </source>
</evidence>
<dbReference type="AlphaFoldDB" id="A0A8J3Y0U0"/>